<gene>
    <name evidence="13" type="ORF">LEN_2673</name>
</gene>
<evidence type="ECO:0000259" key="11">
    <source>
        <dbReference type="Pfam" id="PF25944"/>
    </source>
</evidence>
<dbReference type="GO" id="GO:0015562">
    <property type="term" value="F:efflux transmembrane transporter activity"/>
    <property type="evidence" value="ECO:0007669"/>
    <property type="project" value="TreeGrafter"/>
</dbReference>
<dbReference type="Proteomes" id="UP000218824">
    <property type="component" value="Chromosome"/>
</dbReference>
<dbReference type="PANTHER" id="PTHR30469:SF12">
    <property type="entry name" value="MULTIDRUG RESISTANCE PROTEIN MDTA"/>
    <property type="match status" value="1"/>
</dbReference>
<keyword evidence="4" id="KW-1003">Cell membrane</keyword>
<keyword evidence="8" id="KW-1133">Transmembrane helix</keyword>
<evidence type="ECO:0000313" key="13">
    <source>
        <dbReference type="EMBL" id="BAV98160.1"/>
    </source>
</evidence>
<dbReference type="KEGG" id="lem:LEN_2673"/>
<feature type="domain" description="Multidrug resistance protein MdtA-like beta-barrel" evidence="11">
    <location>
        <begin position="234"/>
        <end position="317"/>
    </location>
</feature>
<dbReference type="Gene3D" id="1.10.287.470">
    <property type="entry name" value="Helix hairpin bin"/>
    <property type="match status" value="1"/>
</dbReference>
<accession>A0AAU9AGA3</accession>
<reference evidence="13 14" key="1">
    <citation type="journal article" date="2017" name="DNA Res.">
        <title>Complete genome sequence and expression profile of the commercial lytic enzyme producer Lysobacter enzymogenes M497-1.</title>
        <authorList>
            <person name="Takami H."/>
            <person name="Toyoda A."/>
            <person name="Uchiyama I."/>
            <person name="Itoh T."/>
            <person name="Takaki Y."/>
            <person name="Arai W."/>
            <person name="Nishi S."/>
            <person name="Kawai M."/>
            <person name="Shinya K."/>
            <person name="Ikeda H."/>
        </authorList>
    </citation>
    <scope>NUCLEOTIDE SEQUENCE [LARGE SCALE GENOMIC DNA]</scope>
    <source>
        <strain evidence="13 14">M497-1</strain>
    </source>
</reference>
<dbReference type="Gene3D" id="2.40.420.20">
    <property type="match status" value="1"/>
</dbReference>
<keyword evidence="3" id="KW-0813">Transport</keyword>
<dbReference type="PANTHER" id="PTHR30469">
    <property type="entry name" value="MULTIDRUG RESISTANCE PROTEIN MDTA"/>
    <property type="match status" value="1"/>
</dbReference>
<keyword evidence="8" id="KW-0812">Transmembrane</keyword>
<dbReference type="InterPro" id="IPR058627">
    <property type="entry name" value="MdtA-like_C"/>
</dbReference>
<dbReference type="SUPFAM" id="SSF111369">
    <property type="entry name" value="HlyD-like secretion proteins"/>
    <property type="match status" value="1"/>
</dbReference>
<sequence>MGSTPNASPAPPPPAAERASWLRRHRGLLLTLLGVAALLALAWWLVHGRAASERGNRRPTATVGIATAASGTIPITLEALGTVTPLATATVRAQVAGNIVDIAFKEGQQVAKGEVLLRIDPRPFQLALDQARGALARDQAQLQVAQLTLKRYAPLAHDQTIAQQDYDTQAATVRQLTGVVATDQAAVGTAQLNLDYTQVRAPIAGRVGLRVVDLGNYVTPGDVAGVAVISAVTPIDVEFTAPQDELPRIQARLAHGDAPAVTALDRTRTQVLGQGRFLTLDNVIDPGTGTVKAKARFDNADARLFPSQFVNVRVLLDTLNDAITVPAAALRTGPNGDFVYVVGADRKAQLRKVTRGPAAGDTVSVTQGLKLGEQVVISGGDQLNDGAAVRLPGDAGGPGAANGASGEGKAAAGAGGHHRGGRAQGATDGGDGQRSRAP</sequence>
<evidence type="ECO:0000256" key="2">
    <source>
        <dbReference type="ARBA" id="ARBA00009477"/>
    </source>
</evidence>
<organism evidence="13 14">
    <name type="scientific">Lysobacter enzymogenes</name>
    <dbReference type="NCBI Taxonomy" id="69"/>
    <lineage>
        <taxon>Bacteria</taxon>
        <taxon>Pseudomonadati</taxon>
        <taxon>Pseudomonadota</taxon>
        <taxon>Gammaproteobacteria</taxon>
        <taxon>Lysobacterales</taxon>
        <taxon>Lysobacteraceae</taxon>
        <taxon>Lysobacter</taxon>
    </lineage>
</organism>
<feature type="transmembrane region" description="Helical" evidence="8">
    <location>
        <begin position="27"/>
        <end position="46"/>
    </location>
</feature>
<evidence type="ECO:0000259" key="10">
    <source>
        <dbReference type="Pfam" id="PF25917"/>
    </source>
</evidence>
<dbReference type="InterPro" id="IPR058625">
    <property type="entry name" value="MdtA-like_BSH"/>
</dbReference>
<dbReference type="InterPro" id="IPR058624">
    <property type="entry name" value="MdtA-like_HH"/>
</dbReference>
<dbReference type="GeneID" id="83064514"/>
<dbReference type="Pfam" id="PF25944">
    <property type="entry name" value="Beta-barrel_RND"/>
    <property type="match status" value="1"/>
</dbReference>
<dbReference type="Pfam" id="PF25876">
    <property type="entry name" value="HH_MFP_RND"/>
    <property type="match status" value="1"/>
</dbReference>
<proteinExistence type="inferred from homology"/>
<evidence type="ECO:0000313" key="14">
    <source>
        <dbReference type="Proteomes" id="UP000218824"/>
    </source>
</evidence>
<dbReference type="RefSeq" id="WP_096378683.1">
    <property type="nucleotide sequence ID" value="NZ_AP014940.1"/>
</dbReference>
<keyword evidence="5" id="KW-0997">Cell inner membrane</keyword>
<dbReference type="Pfam" id="PF25917">
    <property type="entry name" value="BSH_RND"/>
    <property type="match status" value="1"/>
</dbReference>
<feature type="compositionally biased region" description="Low complexity" evidence="7">
    <location>
        <begin position="401"/>
        <end position="412"/>
    </location>
</feature>
<dbReference type="InterPro" id="IPR058626">
    <property type="entry name" value="MdtA-like_b-barrel"/>
</dbReference>
<evidence type="ECO:0000256" key="1">
    <source>
        <dbReference type="ARBA" id="ARBA00004236"/>
    </source>
</evidence>
<comment type="similarity">
    <text evidence="2">Belongs to the membrane fusion protein (MFP) (TC 8.A.1) family.</text>
</comment>
<evidence type="ECO:0000256" key="8">
    <source>
        <dbReference type="SAM" id="Phobius"/>
    </source>
</evidence>
<feature type="region of interest" description="Disordered" evidence="7">
    <location>
        <begin position="388"/>
        <end position="438"/>
    </location>
</feature>
<evidence type="ECO:0000256" key="7">
    <source>
        <dbReference type="SAM" id="MobiDB-lite"/>
    </source>
</evidence>
<dbReference type="NCBIfam" id="TIGR01730">
    <property type="entry name" value="RND_mfp"/>
    <property type="match status" value="1"/>
</dbReference>
<evidence type="ECO:0000256" key="3">
    <source>
        <dbReference type="ARBA" id="ARBA00022448"/>
    </source>
</evidence>
<dbReference type="GO" id="GO:1990281">
    <property type="term" value="C:efflux pump complex"/>
    <property type="evidence" value="ECO:0007669"/>
    <property type="project" value="TreeGrafter"/>
</dbReference>
<dbReference type="EMBL" id="AP014940">
    <property type="protein sequence ID" value="BAV98160.1"/>
    <property type="molecule type" value="Genomic_DNA"/>
</dbReference>
<feature type="domain" description="Multidrug resistance protein MdtA-like C-terminal permuted SH3" evidence="12">
    <location>
        <begin position="321"/>
        <end position="381"/>
    </location>
</feature>
<evidence type="ECO:0000259" key="9">
    <source>
        <dbReference type="Pfam" id="PF25876"/>
    </source>
</evidence>
<name>A0AAU9AGA3_LYSEN</name>
<evidence type="ECO:0000256" key="6">
    <source>
        <dbReference type="ARBA" id="ARBA00023136"/>
    </source>
</evidence>
<dbReference type="Gene3D" id="2.40.50.100">
    <property type="match status" value="1"/>
</dbReference>
<comment type="subcellular location">
    <subcellularLocation>
        <location evidence="1">Cell membrane</location>
    </subcellularLocation>
</comment>
<feature type="domain" description="Multidrug resistance protein MdtA-like barrel-sandwich hybrid" evidence="10">
    <location>
        <begin position="88"/>
        <end position="229"/>
    </location>
</feature>
<protein>
    <submittedName>
        <fullName evidence="13">Multidrug efflux transporter MdtA</fullName>
    </submittedName>
</protein>
<keyword evidence="6 8" id="KW-0472">Membrane</keyword>
<dbReference type="AlphaFoldDB" id="A0AAU9AGA3"/>
<feature type="domain" description="Multidrug resistance protein MdtA-like alpha-helical hairpin" evidence="9">
    <location>
        <begin position="128"/>
        <end position="197"/>
    </location>
</feature>
<dbReference type="InterPro" id="IPR006143">
    <property type="entry name" value="RND_pump_MFP"/>
</dbReference>
<evidence type="ECO:0000259" key="12">
    <source>
        <dbReference type="Pfam" id="PF25967"/>
    </source>
</evidence>
<dbReference type="Gene3D" id="2.40.30.170">
    <property type="match status" value="1"/>
</dbReference>
<evidence type="ECO:0000256" key="5">
    <source>
        <dbReference type="ARBA" id="ARBA00022519"/>
    </source>
</evidence>
<dbReference type="Pfam" id="PF25967">
    <property type="entry name" value="RND-MFP_C"/>
    <property type="match status" value="1"/>
</dbReference>
<evidence type="ECO:0000256" key="4">
    <source>
        <dbReference type="ARBA" id="ARBA00022475"/>
    </source>
</evidence>